<dbReference type="STRING" id="1273541.Pyrde_0292"/>
<sequence length="101" mass="11907">MSLPNGIPTSLITWYTLCSVSRVFALSVVSFKVRKEIKEKMEKYRDRVNWPEELRKFVEEKIRQLEAEENMQRIIEELEKIPVQTPSGFSKDSVREDRDSG</sequence>
<dbReference type="InterPro" id="IPR039709">
    <property type="entry name" value="VapB3-like"/>
</dbReference>
<dbReference type="EMBL" id="CP013011">
    <property type="protein sequence ID" value="ALL00342.1"/>
    <property type="molecule type" value="Genomic_DNA"/>
</dbReference>
<dbReference type="PANTHER" id="PTHR42244">
    <property type="entry name" value="ANTITOXIN VAPB3-RELATED"/>
    <property type="match status" value="1"/>
</dbReference>
<dbReference type="PANTHER" id="PTHR42244:SF2">
    <property type="entry name" value="ANTITOXIN VAPB3-RELATED"/>
    <property type="match status" value="1"/>
</dbReference>
<dbReference type="PATRIC" id="fig|1273541.4.peg.304"/>
<accession>A0A0P0N2N8</accession>
<evidence type="ECO:0008006" key="4">
    <source>
        <dbReference type="Google" id="ProtNLM"/>
    </source>
</evidence>
<keyword evidence="1" id="KW-0812">Transmembrane</keyword>
<name>A0A0P0N2N8_9CREN</name>
<evidence type="ECO:0000256" key="1">
    <source>
        <dbReference type="SAM" id="Phobius"/>
    </source>
</evidence>
<keyword evidence="1" id="KW-0472">Membrane</keyword>
<feature type="transmembrane region" description="Helical" evidence="1">
    <location>
        <begin position="12"/>
        <end position="33"/>
    </location>
</feature>
<evidence type="ECO:0000313" key="2">
    <source>
        <dbReference type="EMBL" id="ALL00342.1"/>
    </source>
</evidence>
<reference evidence="2 3" key="1">
    <citation type="submission" date="2015-10" db="EMBL/GenBank/DDBJ databases">
        <title>Complete genome sequence of hyperthermophilic archaeon Pyrodictium delaneyi Su06.</title>
        <authorList>
            <person name="Jung J.-H."/>
            <person name="Lin J."/>
            <person name="Holden J.F."/>
            <person name="Park C.-S."/>
        </authorList>
    </citation>
    <scope>NUCLEOTIDE SEQUENCE [LARGE SCALE GENOMIC DNA]</scope>
    <source>
        <strain evidence="2 3">Su06</strain>
    </source>
</reference>
<organism evidence="2 3">
    <name type="scientific">Pyrodictium delaneyi</name>
    <dbReference type="NCBI Taxonomy" id="1273541"/>
    <lineage>
        <taxon>Archaea</taxon>
        <taxon>Thermoproteota</taxon>
        <taxon>Thermoprotei</taxon>
        <taxon>Desulfurococcales</taxon>
        <taxon>Pyrodictiaceae</taxon>
        <taxon>Pyrodictium</taxon>
    </lineage>
</organism>
<dbReference type="Proteomes" id="UP000058613">
    <property type="component" value="Chromosome"/>
</dbReference>
<evidence type="ECO:0000313" key="3">
    <source>
        <dbReference type="Proteomes" id="UP000058613"/>
    </source>
</evidence>
<keyword evidence="1" id="KW-1133">Transmembrane helix</keyword>
<proteinExistence type="predicted"/>
<dbReference type="AlphaFoldDB" id="A0A0P0N2N8"/>
<protein>
    <recommendedName>
        <fullName evidence="4">CopG family transcriptional regulator</fullName>
    </recommendedName>
</protein>
<dbReference type="KEGG" id="pdl:Pyrde_0292"/>
<gene>
    <name evidence="2" type="ORF">Pyrde_0292</name>
</gene>